<organism evidence="7 8">
    <name type="scientific">Tepidiforma thermophila (strain KCTC 52669 / CGMCC 1.13589 / G233)</name>
    <dbReference type="NCBI Taxonomy" id="2761530"/>
    <lineage>
        <taxon>Bacteria</taxon>
        <taxon>Bacillati</taxon>
        <taxon>Chloroflexota</taxon>
        <taxon>Tepidiformia</taxon>
        <taxon>Tepidiformales</taxon>
        <taxon>Tepidiformaceae</taxon>
        <taxon>Tepidiforma</taxon>
    </lineage>
</organism>
<keyword evidence="2" id="KW-1003">Cell membrane</keyword>
<dbReference type="InterPro" id="IPR011701">
    <property type="entry name" value="MFS"/>
</dbReference>
<feature type="transmembrane region" description="Helical" evidence="6">
    <location>
        <begin position="267"/>
        <end position="288"/>
    </location>
</feature>
<feature type="transmembrane region" description="Helical" evidence="6">
    <location>
        <begin position="179"/>
        <end position="197"/>
    </location>
</feature>
<name>A0A2A9HEG5_TEPT2</name>
<evidence type="ECO:0000256" key="1">
    <source>
        <dbReference type="ARBA" id="ARBA00004651"/>
    </source>
</evidence>
<feature type="transmembrane region" description="Helical" evidence="6">
    <location>
        <begin position="379"/>
        <end position="401"/>
    </location>
</feature>
<dbReference type="Gene3D" id="1.20.1250.20">
    <property type="entry name" value="MFS general substrate transporter like domains"/>
    <property type="match status" value="1"/>
</dbReference>
<accession>A0A2A9HEG5</accession>
<dbReference type="PANTHER" id="PTHR23513:SF11">
    <property type="entry name" value="STAPHYLOFERRIN A TRANSPORTER"/>
    <property type="match status" value="1"/>
</dbReference>
<proteinExistence type="predicted"/>
<dbReference type="Proteomes" id="UP000223071">
    <property type="component" value="Unassembled WGS sequence"/>
</dbReference>
<dbReference type="EMBL" id="PDJQ01000001">
    <property type="protein sequence ID" value="PFG74394.1"/>
    <property type="molecule type" value="Genomic_DNA"/>
</dbReference>
<dbReference type="GO" id="GO:0005886">
    <property type="term" value="C:plasma membrane"/>
    <property type="evidence" value="ECO:0007669"/>
    <property type="project" value="UniProtKB-SubCell"/>
</dbReference>
<feature type="transmembrane region" description="Helical" evidence="6">
    <location>
        <begin position="54"/>
        <end position="74"/>
    </location>
</feature>
<feature type="transmembrane region" description="Helical" evidence="6">
    <location>
        <begin position="300"/>
        <end position="330"/>
    </location>
</feature>
<reference evidence="7 8" key="1">
    <citation type="submission" date="2017-09" db="EMBL/GenBank/DDBJ databases">
        <title>Sequencing the genomes of two abundant thermophiles in Great Basin hot springs: Thermocrinis jamiesonii and novel Chloroflexi Thermoflexus hugenholtzii.</title>
        <authorList>
            <person name="Hedlund B."/>
        </authorList>
    </citation>
    <scope>NUCLEOTIDE SEQUENCE [LARGE SCALE GENOMIC DNA]</scope>
    <source>
        <strain evidence="7 8">G233</strain>
    </source>
</reference>
<keyword evidence="3 6" id="KW-0812">Transmembrane</keyword>
<feature type="transmembrane region" description="Helical" evidence="6">
    <location>
        <begin position="149"/>
        <end position="173"/>
    </location>
</feature>
<feature type="transmembrane region" description="Helical" evidence="6">
    <location>
        <begin position="110"/>
        <end position="137"/>
    </location>
</feature>
<feature type="transmembrane region" description="Helical" evidence="6">
    <location>
        <begin position="407"/>
        <end position="426"/>
    </location>
</feature>
<dbReference type="Pfam" id="PF07690">
    <property type="entry name" value="MFS_1"/>
    <property type="match status" value="1"/>
</dbReference>
<comment type="subcellular location">
    <subcellularLocation>
        <location evidence="1">Cell membrane</location>
        <topology evidence="1">Multi-pass membrane protein</topology>
    </subcellularLocation>
</comment>
<feature type="transmembrane region" description="Helical" evidence="6">
    <location>
        <begin position="342"/>
        <end position="367"/>
    </location>
</feature>
<dbReference type="AlphaFoldDB" id="A0A2A9HEG5"/>
<sequence>MPAMRTETVGHPAVPLWQQRPFRMLSYTRFSSRVAQNALNFGLVLLITEETGRAVYTSLLVLALVVPSTVAGIVAGTAADILPKRLIVVLADVARVLICLAFLREGGSTLSYYAFAVLLATTSQFAGTAESAILPAIVRKDDLARANAISQAVGGAAQAIGLGVVTPVVLRLIESRDALFALGAGLFAIAAVQALLIGSTAAPARREVGGEPGGRWWTAGWRAMRSDRAVLHAAVELTLISATVIILSGLIPTYITDVLGVRIDFGAIVLLPAVIGVAAGLRIAGLLARRVPHSLLSSSGFIVFVTCLGLLAIVNQLAAFLGGFGLFAWLNNVSIGRFDGGGVLAMAVMLPLGFAYAVVSVAAQTVIDDRVPLTLRGRVGATQAAMAAVASSIPVVAAGALSDVIGVGPVFAIVALAIGAVAVANLRSGRGADSGPRLAALSHR</sequence>
<evidence type="ECO:0000256" key="3">
    <source>
        <dbReference type="ARBA" id="ARBA00022692"/>
    </source>
</evidence>
<evidence type="ECO:0000313" key="8">
    <source>
        <dbReference type="Proteomes" id="UP000223071"/>
    </source>
</evidence>
<keyword evidence="8" id="KW-1185">Reference proteome</keyword>
<comment type="caution">
    <text evidence="7">The sequence shown here is derived from an EMBL/GenBank/DDBJ whole genome shotgun (WGS) entry which is preliminary data.</text>
</comment>
<evidence type="ECO:0000256" key="2">
    <source>
        <dbReference type="ARBA" id="ARBA00022475"/>
    </source>
</evidence>
<evidence type="ECO:0000256" key="4">
    <source>
        <dbReference type="ARBA" id="ARBA00022989"/>
    </source>
</evidence>
<keyword evidence="4 6" id="KW-1133">Transmembrane helix</keyword>
<gene>
    <name evidence="7" type="ORF">A9A59_1618</name>
</gene>
<evidence type="ECO:0000313" key="7">
    <source>
        <dbReference type="EMBL" id="PFG74394.1"/>
    </source>
</evidence>
<evidence type="ECO:0000256" key="5">
    <source>
        <dbReference type="ARBA" id="ARBA00023136"/>
    </source>
</evidence>
<protein>
    <submittedName>
        <fullName evidence="7">MFS transporter</fullName>
    </submittedName>
</protein>
<dbReference type="InterPro" id="IPR036259">
    <property type="entry name" value="MFS_trans_sf"/>
</dbReference>
<dbReference type="SUPFAM" id="SSF103473">
    <property type="entry name" value="MFS general substrate transporter"/>
    <property type="match status" value="1"/>
</dbReference>
<feature type="transmembrane region" description="Helical" evidence="6">
    <location>
        <begin position="230"/>
        <end position="255"/>
    </location>
</feature>
<dbReference type="PANTHER" id="PTHR23513">
    <property type="entry name" value="INTEGRAL MEMBRANE EFFLUX PROTEIN-RELATED"/>
    <property type="match status" value="1"/>
</dbReference>
<evidence type="ECO:0000256" key="6">
    <source>
        <dbReference type="SAM" id="Phobius"/>
    </source>
</evidence>
<dbReference type="GO" id="GO:0022857">
    <property type="term" value="F:transmembrane transporter activity"/>
    <property type="evidence" value="ECO:0007669"/>
    <property type="project" value="InterPro"/>
</dbReference>
<keyword evidence="5 6" id="KW-0472">Membrane</keyword>